<name>A0A061R3Y3_9CHLO</name>
<dbReference type="AlphaFoldDB" id="A0A061R3Y3"/>
<evidence type="ECO:0000313" key="1">
    <source>
        <dbReference type="EMBL" id="JAC65415.1"/>
    </source>
</evidence>
<proteinExistence type="predicted"/>
<accession>A0A061R3Y3</accession>
<dbReference type="EMBL" id="GBEZ01021326">
    <property type="protein sequence ID" value="JAC65415.1"/>
    <property type="molecule type" value="Transcribed_RNA"/>
</dbReference>
<reference evidence="1" key="1">
    <citation type="submission" date="2014-05" db="EMBL/GenBank/DDBJ databases">
        <title>The transcriptome of the halophilic microalga Tetraselmis sp. GSL018 isolated from the Great Salt Lake, Utah.</title>
        <authorList>
            <person name="Jinkerson R.E."/>
            <person name="D'Adamo S."/>
            <person name="Posewitz M.C."/>
        </authorList>
    </citation>
    <scope>NUCLEOTIDE SEQUENCE</scope>
    <source>
        <strain evidence="1">GSL018</strain>
    </source>
</reference>
<protein>
    <submittedName>
        <fullName evidence="1">Uncharacterized protein</fullName>
    </submittedName>
</protein>
<sequence length="57" mass="5542">MNGSGGGSVSSLPVLHACIRGIPCGNPPPPFLPGLSSAAGFVPLDCDPGDAPKDLGQ</sequence>
<organism evidence="1">
    <name type="scientific">Tetraselmis sp. GSL018</name>
    <dbReference type="NCBI Taxonomy" id="582737"/>
    <lineage>
        <taxon>Eukaryota</taxon>
        <taxon>Viridiplantae</taxon>
        <taxon>Chlorophyta</taxon>
        <taxon>core chlorophytes</taxon>
        <taxon>Chlorodendrophyceae</taxon>
        <taxon>Chlorodendrales</taxon>
        <taxon>Chlorodendraceae</taxon>
        <taxon>Tetraselmis</taxon>
    </lineage>
</organism>
<gene>
    <name evidence="1" type="ORF">TSPGSL018_16090</name>
</gene>